<evidence type="ECO:0000256" key="3">
    <source>
        <dbReference type="ARBA" id="ARBA00038502"/>
    </source>
</evidence>
<organism evidence="5">
    <name type="scientific">freshwater metagenome</name>
    <dbReference type="NCBI Taxonomy" id="449393"/>
    <lineage>
        <taxon>unclassified sequences</taxon>
        <taxon>metagenomes</taxon>
        <taxon>ecological metagenomes</taxon>
    </lineage>
</organism>
<dbReference type="SUPFAM" id="SSF55729">
    <property type="entry name" value="Acyl-CoA N-acyltransferases (Nat)"/>
    <property type="match status" value="1"/>
</dbReference>
<comment type="similarity">
    <text evidence="3">Belongs to the acetyltransferase family. RimJ subfamily.</text>
</comment>
<dbReference type="EMBL" id="CAFBNO010000035">
    <property type="protein sequence ID" value="CAB4956881.1"/>
    <property type="molecule type" value="Genomic_DNA"/>
</dbReference>
<dbReference type="Pfam" id="PF13302">
    <property type="entry name" value="Acetyltransf_3"/>
    <property type="match status" value="1"/>
</dbReference>
<gene>
    <name evidence="5" type="ORF">UFOPK3837_00805</name>
</gene>
<evidence type="ECO:0000256" key="2">
    <source>
        <dbReference type="ARBA" id="ARBA00023315"/>
    </source>
</evidence>
<protein>
    <submittedName>
        <fullName evidence="5">Unannotated protein</fullName>
    </submittedName>
</protein>
<dbReference type="InterPro" id="IPR000182">
    <property type="entry name" value="GNAT_dom"/>
</dbReference>
<evidence type="ECO:0000313" key="5">
    <source>
        <dbReference type="EMBL" id="CAB4956881.1"/>
    </source>
</evidence>
<reference evidence="5" key="1">
    <citation type="submission" date="2020-05" db="EMBL/GenBank/DDBJ databases">
        <authorList>
            <person name="Chiriac C."/>
            <person name="Salcher M."/>
            <person name="Ghai R."/>
            <person name="Kavagutti S V."/>
        </authorList>
    </citation>
    <scope>NUCLEOTIDE SEQUENCE</scope>
</reference>
<dbReference type="InterPro" id="IPR016181">
    <property type="entry name" value="Acyl_CoA_acyltransferase"/>
</dbReference>
<accession>A0A6J7KN33</accession>
<dbReference type="Gene3D" id="3.40.630.30">
    <property type="match status" value="1"/>
</dbReference>
<name>A0A6J7KN33_9ZZZZ</name>
<evidence type="ECO:0000256" key="1">
    <source>
        <dbReference type="ARBA" id="ARBA00022679"/>
    </source>
</evidence>
<dbReference type="PANTHER" id="PTHR43792">
    <property type="entry name" value="GNAT FAMILY, PUTATIVE (AFU_ORTHOLOGUE AFUA_3G00765)-RELATED-RELATED"/>
    <property type="match status" value="1"/>
</dbReference>
<dbReference type="GO" id="GO:0005737">
    <property type="term" value="C:cytoplasm"/>
    <property type="evidence" value="ECO:0007669"/>
    <property type="project" value="TreeGrafter"/>
</dbReference>
<dbReference type="GO" id="GO:0008999">
    <property type="term" value="F:protein-N-terminal-alanine acetyltransferase activity"/>
    <property type="evidence" value="ECO:0007669"/>
    <property type="project" value="TreeGrafter"/>
</dbReference>
<proteinExistence type="inferred from homology"/>
<keyword evidence="2" id="KW-0012">Acyltransferase</keyword>
<dbReference type="AlphaFoldDB" id="A0A6J7KN33"/>
<sequence length="253" mass="28595">MRLAAPKLAFAPGSHCFAKLGLALIRRSVGHATNLAIVPFTFALTHGVTRLRILRMRDVKRLETLILGNRSWLRPWEATSPNGPSSFDIKAMARSLLKQLERSEAMPFVIEVDGEIVGQLNVSNMLYGSVSSAVLGYWVAPEVAGQGVTPTAVALVTDYLFNNVGLNRVEIDIRPENQASLRVVEKLGFRFEGLKERYIHINGDWRDHYVFALTRDEVPEGILNRWEHRNVPKLTYPWTRLKPKKNEHAPFND</sequence>
<dbReference type="InterPro" id="IPR051531">
    <property type="entry name" value="N-acetyltransferase"/>
</dbReference>
<dbReference type="PROSITE" id="PS51186">
    <property type="entry name" value="GNAT"/>
    <property type="match status" value="1"/>
</dbReference>
<feature type="domain" description="N-acetyltransferase" evidence="4">
    <location>
        <begin position="49"/>
        <end position="216"/>
    </location>
</feature>
<dbReference type="PANTHER" id="PTHR43792:SF8">
    <property type="entry name" value="[RIBOSOMAL PROTEIN US5]-ALANINE N-ACETYLTRANSFERASE"/>
    <property type="match status" value="1"/>
</dbReference>
<keyword evidence="1" id="KW-0808">Transferase</keyword>
<evidence type="ECO:0000259" key="4">
    <source>
        <dbReference type="PROSITE" id="PS51186"/>
    </source>
</evidence>